<keyword evidence="4" id="KW-1133">Transmembrane helix</keyword>
<dbReference type="GO" id="GO:0006913">
    <property type="term" value="P:nucleocytoplasmic transport"/>
    <property type="evidence" value="ECO:0007669"/>
    <property type="project" value="TreeGrafter"/>
</dbReference>
<dbReference type="SUPFAM" id="SSF52047">
    <property type="entry name" value="RNI-like"/>
    <property type="match status" value="1"/>
</dbReference>
<feature type="transmembrane region" description="Helical" evidence="4">
    <location>
        <begin position="142"/>
        <end position="158"/>
    </location>
</feature>
<dbReference type="GO" id="GO:0048471">
    <property type="term" value="C:perinuclear region of cytoplasm"/>
    <property type="evidence" value="ECO:0007669"/>
    <property type="project" value="TreeGrafter"/>
</dbReference>
<feature type="transmembrane region" description="Helical" evidence="4">
    <location>
        <begin position="115"/>
        <end position="136"/>
    </location>
</feature>
<keyword evidence="2" id="KW-0433">Leucine-rich repeat</keyword>
<dbReference type="RefSeq" id="XP_012651721.1">
    <property type="nucleotide sequence ID" value="XM_012796267.1"/>
</dbReference>
<dbReference type="PANTHER" id="PTHR24113">
    <property type="entry name" value="RAN GTPASE-ACTIVATING PROTEIN 1"/>
    <property type="match status" value="1"/>
</dbReference>
<dbReference type="InParanoid" id="W7XL75"/>
<keyword evidence="4" id="KW-0472">Membrane</keyword>
<dbReference type="PANTHER" id="PTHR24113:SF12">
    <property type="entry name" value="RAN GTPASE-ACTIVATING PROTEIN 1"/>
    <property type="match status" value="1"/>
</dbReference>
<evidence type="ECO:0000313" key="6">
    <source>
        <dbReference type="Proteomes" id="UP000009168"/>
    </source>
</evidence>
<dbReference type="Gene3D" id="3.80.10.10">
    <property type="entry name" value="Ribonuclease Inhibitor"/>
    <property type="match status" value="1"/>
</dbReference>
<keyword evidence="1" id="KW-0343">GTPase activation</keyword>
<dbReference type="GO" id="GO:0005096">
    <property type="term" value="F:GTPase activator activity"/>
    <property type="evidence" value="ECO:0007669"/>
    <property type="project" value="UniProtKB-KW"/>
</dbReference>
<dbReference type="KEGG" id="tet:TTHERM_000122388"/>
<dbReference type="GO" id="GO:0005634">
    <property type="term" value="C:nucleus"/>
    <property type="evidence" value="ECO:0007669"/>
    <property type="project" value="TreeGrafter"/>
</dbReference>
<organism evidence="5 6">
    <name type="scientific">Tetrahymena thermophila (strain SB210)</name>
    <dbReference type="NCBI Taxonomy" id="312017"/>
    <lineage>
        <taxon>Eukaryota</taxon>
        <taxon>Sar</taxon>
        <taxon>Alveolata</taxon>
        <taxon>Ciliophora</taxon>
        <taxon>Intramacronucleata</taxon>
        <taxon>Oligohymenophorea</taxon>
        <taxon>Hymenostomatida</taxon>
        <taxon>Tetrahymenina</taxon>
        <taxon>Tetrahymenidae</taxon>
        <taxon>Tetrahymena</taxon>
    </lineage>
</organism>
<accession>W7XL75</accession>
<dbReference type="Proteomes" id="UP000009168">
    <property type="component" value="Unassembled WGS sequence"/>
</dbReference>
<gene>
    <name evidence="5" type="ORF">TTHERM_000122388</name>
</gene>
<evidence type="ECO:0008006" key="7">
    <source>
        <dbReference type="Google" id="ProtNLM"/>
    </source>
</evidence>
<reference evidence="6" key="1">
    <citation type="journal article" date="2006" name="PLoS Biol.">
        <title>Macronuclear genome sequence of the ciliate Tetrahymena thermophila, a model eukaryote.</title>
        <authorList>
            <person name="Eisen J.A."/>
            <person name="Coyne R.S."/>
            <person name="Wu M."/>
            <person name="Wu D."/>
            <person name="Thiagarajan M."/>
            <person name="Wortman J.R."/>
            <person name="Badger J.H."/>
            <person name="Ren Q."/>
            <person name="Amedeo P."/>
            <person name="Jones K.M."/>
            <person name="Tallon L.J."/>
            <person name="Delcher A.L."/>
            <person name="Salzberg S.L."/>
            <person name="Silva J.C."/>
            <person name="Haas B.J."/>
            <person name="Majoros W.H."/>
            <person name="Farzad M."/>
            <person name="Carlton J.M."/>
            <person name="Smith R.K. Jr."/>
            <person name="Garg J."/>
            <person name="Pearlman R.E."/>
            <person name="Karrer K.M."/>
            <person name="Sun L."/>
            <person name="Manning G."/>
            <person name="Elde N.C."/>
            <person name="Turkewitz A.P."/>
            <person name="Asai D.J."/>
            <person name="Wilkes D.E."/>
            <person name="Wang Y."/>
            <person name="Cai H."/>
            <person name="Collins K."/>
            <person name="Stewart B.A."/>
            <person name="Lee S.R."/>
            <person name="Wilamowska K."/>
            <person name="Weinberg Z."/>
            <person name="Ruzzo W.L."/>
            <person name="Wloga D."/>
            <person name="Gaertig J."/>
            <person name="Frankel J."/>
            <person name="Tsao C.-C."/>
            <person name="Gorovsky M.A."/>
            <person name="Keeling P.J."/>
            <person name="Waller R.F."/>
            <person name="Patron N.J."/>
            <person name="Cherry J.M."/>
            <person name="Stover N.A."/>
            <person name="Krieger C.J."/>
            <person name="del Toro C."/>
            <person name="Ryder H.F."/>
            <person name="Williamson S.C."/>
            <person name="Barbeau R.A."/>
            <person name="Hamilton E.P."/>
            <person name="Orias E."/>
        </authorList>
    </citation>
    <scope>NUCLEOTIDE SEQUENCE [LARGE SCALE GENOMIC DNA]</scope>
    <source>
        <strain evidence="6">SB210</strain>
    </source>
</reference>
<dbReference type="GO" id="GO:0031267">
    <property type="term" value="F:small GTPase binding"/>
    <property type="evidence" value="ECO:0007669"/>
    <property type="project" value="TreeGrafter"/>
</dbReference>
<proteinExistence type="predicted"/>
<evidence type="ECO:0000256" key="3">
    <source>
        <dbReference type="ARBA" id="ARBA00022737"/>
    </source>
</evidence>
<evidence type="ECO:0000256" key="1">
    <source>
        <dbReference type="ARBA" id="ARBA00022468"/>
    </source>
</evidence>
<dbReference type="GeneID" id="24437365"/>
<dbReference type="Pfam" id="PF13516">
    <property type="entry name" value="LRR_6"/>
    <property type="match status" value="3"/>
</dbReference>
<dbReference type="InterPro" id="IPR027038">
    <property type="entry name" value="RanGap"/>
</dbReference>
<evidence type="ECO:0000256" key="4">
    <source>
        <dbReference type="SAM" id="Phobius"/>
    </source>
</evidence>
<dbReference type="EMBL" id="GG662798">
    <property type="protein sequence ID" value="EWS75799.1"/>
    <property type="molecule type" value="Genomic_DNA"/>
</dbReference>
<evidence type="ECO:0000256" key="2">
    <source>
        <dbReference type="ARBA" id="ARBA00022614"/>
    </source>
</evidence>
<dbReference type="AlphaFoldDB" id="W7XL75"/>
<name>W7XL75_TETTS</name>
<keyword evidence="3" id="KW-0677">Repeat</keyword>
<keyword evidence="6" id="KW-1185">Reference proteome</keyword>
<protein>
    <recommendedName>
        <fullName evidence="7">Transmembrane protein</fullName>
    </recommendedName>
</protein>
<dbReference type="InterPro" id="IPR032675">
    <property type="entry name" value="LRR_dom_sf"/>
</dbReference>
<dbReference type="InterPro" id="IPR001611">
    <property type="entry name" value="Leu-rich_rpt"/>
</dbReference>
<keyword evidence="4" id="KW-0812">Transmembrane</keyword>
<evidence type="ECO:0000313" key="5">
    <source>
        <dbReference type="EMBL" id="EWS75799.1"/>
    </source>
</evidence>
<dbReference type="GO" id="GO:0005829">
    <property type="term" value="C:cytosol"/>
    <property type="evidence" value="ECO:0007669"/>
    <property type="project" value="TreeGrafter"/>
</dbReference>
<sequence length="177" mass="20625">MIQQIKQYEVLEEFINSSLLSHQVLHINLTDNQIGDMGVSGLGSALKNCINLSNLTLDLQQNQIGEEGTSCLGSALTNCNNLSNLTLNLGDNQIGDRRIEKLAHINALRIHLKIYFYYIYINNFYLFLGIFIIINFQQFNQYLIFEYLIYTLFPLFLINSRTIWQFNNLFLKVFLNW</sequence>